<dbReference type="HOGENOM" id="CLU_2316275_0_0_9"/>
<evidence type="ECO:0000313" key="2">
    <source>
        <dbReference type="EMBL" id="AGT33819.1"/>
    </source>
</evidence>
<dbReference type="KEGG" id="gjf:M493_18065"/>
<keyword evidence="1" id="KW-0812">Transmembrane</keyword>
<evidence type="ECO:0000256" key="1">
    <source>
        <dbReference type="SAM" id="Phobius"/>
    </source>
</evidence>
<keyword evidence="1" id="KW-0472">Membrane</keyword>
<dbReference type="AlphaFoldDB" id="S5Z466"/>
<feature type="transmembrane region" description="Helical" evidence="1">
    <location>
        <begin position="72"/>
        <end position="90"/>
    </location>
</feature>
<dbReference type="Proteomes" id="UP000015500">
    <property type="component" value="Chromosome"/>
</dbReference>
<accession>S5Z466</accession>
<dbReference type="EMBL" id="CP006254">
    <property type="protein sequence ID" value="AGT33819.1"/>
    <property type="molecule type" value="Genomic_DNA"/>
</dbReference>
<proteinExistence type="predicted"/>
<gene>
    <name evidence="2" type="ORF">M493_18065</name>
</gene>
<keyword evidence="3" id="KW-1185">Reference proteome</keyword>
<name>S5Z466_GEOG3</name>
<sequence length="99" mass="11652">MYPDAVVCFEVPVRTSFFPFAQIQTSSASRWDAFDHLMNHVGHVIPRNKIGDVAWQREVVHGMLFKGNMIMFHKRIVLLSVIVVRVTLFYQKKGRFFYF</sequence>
<organism evidence="2 3">
    <name type="scientific">Geobacillus genomosp. 3</name>
    <dbReference type="NCBI Taxonomy" id="1921421"/>
    <lineage>
        <taxon>Bacteria</taxon>
        <taxon>Bacillati</taxon>
        <taxon>Bacillota</taxon>
        <taxon>Bacilli</taxon>
        <taxon>Bacillales</taxon>
        <taxon>Anoxybacillaceae</taxon>
        <taxon>Geobacillus</taxon>
    </lineage>
</organism>
<protein>
    <submittedName>
        <fullName evidence="2">Uncharacterized protein</fullName>
    </submittedName>
</protein>
<reference evidence="2 3" key="1">
    <citation type="journal article" date="2014" name="Genome Announc.">
        <title>Complete Genome Sequence of the Thermophilic Polychlorinated Biphenyl Degrader Geobacillus sp. Strain JF8 (NBRC 109937).</title>
        <authorList>
            <person name="Shintani M."/>
            <person name="Ohtsubo Y."/>
            <person name="Fukuda K."/>
            <person name="Hosoyama A."/>
            <person name="Ohji S."/>
            <person name="Yamazoe A."/>
            <person name="Fujita N."/>
            <person name="Nagata Y."/>
            <person name="Tsuda M."/>
            <person name="Hatta T."/>
            <person name="Kimbara K."/>
        </authorList>
    </citation>
    <scope>NUCLEOTIDE SEQUENCE [LARGE SCALE GENOMIC DNA]</scope>
    <source>
        <strain evidence="2 3">JF8</strain>
    </source>
</reference>
<keyword evidence="1" id="KW-1133">Transmembrane helix</keyword>
<evidence type="ECO:0000313" key="3">
    <source>
        <dbReference type="Proteomes" id="UP000015500"/>
    </source>
</evidence>